<gene>
    <name evidence="1" type="ORF">BV25DRAFT_1973509</name>
</gene>
<evidence type="ECO:0000313" key="2">
    <source>
        <dbReference type="Proteomes" id="UP000814140"/>
    </source>
</evidence>
<keyword evidence="2" id="KW-1185">Reference proteome</keyword>
<protein>
    <submittedName>
        <fullName evidence="1">WD40 repeat-like protein</fullName>
    </submittedName>
</protein>
<reference evidence="1" key="1">
    <citation type="submission" date="2021-03" db="EMBL/GenBank/DDBJ databases">
        <authorList>
            <consortium name="DOE Joint Genome Institute"/>
            <person name="Ahrendt S."/>
            <person name="Looney B.P."/>
            <person name="Miyauchi S."/>
            <person name="Morin E."/>
            <person name="Drula E."/>
            <person name="Courty P.E."/>
            <person name="Chicoki N."/>
            <person name="Fauchery L."/>
            <person name="Kohler A."/>
            <person name="Kuo A."/>
            <person name="Labutti K."/>
            <person name="Pangilinan J."/>
            <person name="Lipzen A."/>
            <person name="Riley R."/>
            <person name="Andreopoulos W."/>
            <person name="He G."/>
            <person name="Johnson J."/>
            <person name="Barry K.W."/>
            <person name="Grigoriev I.V."/>
            <person name="Nagy L."/>
            <person name="Hibbett D."/>
            <person name="Henrissat B."/>
            <person name="Matheny P.B."/>
            <person name="Labbe J."/>
            <person name="Martin F."/>
        </authorList>
    </citation>
    <scope>NUCLEOTIDE SEQUENCE</scope>
    <source>
        <strain evidence="1">HHB10654</strain>
    </source>
</reference>
<evidence type="ECO:0000313" key="1">
    <source>
        <dbReference type="EMBL" id="KAI0057215.1"/>
    </source>
</evidence>
<dbReference type="EMBL" id="MU277250">
    <property type="protein sequence ID" value="KAI0057215.1"/>
    <property type="molecule type" value="Genomic_DNA"/>
</dbReference>
<name>A0ACB8SLA0_9AGAM</name>
<organism evidence="1 2">
    <name type="scientific">Artomyces pyxidatus</name>
    <dbReference type="NCBI Taxonomy" id="48021"/>
    <lineage>
        <taxon>Eukaryota</taxon>
        <taxon>Fungi</taxon>
        <taxon>Dikarya</taxon>
        <taxon>Basidiomycota</taxon>
        <taxon>Agaricomycotina</taxon>
        <taxon>Agaricomycetes</taxon>
        <taxon>Russulales</taxon>
        <taxon>Auriscalpiaceae</taxon>
        <taxon>Artomyces</taxon>
    </lineage>
</organism>
<sequence>MPLKSSSAKSAAPPKLKERPAKKVKRDEALSQKVKPHRSSSPPPKAAGKTQTVTFDAKGKQREVAPAKIPAKEDAPKKTAKADNHASAAPSSSALPSSFKVVAGSYEKLLYGLQGSVSASSSSDELEWTLKPMFIFPAHVSSLKAVAASPEGGKWLATGSSDEIIKVWDLRRRREIGGLMQHEGSITHLVFPSRSHLLSASEDGTLCLFRARDWAVLRSLRGHKGRINSVAVHPSGKVALSVGKDRTLRMWDLMRGRGSASTKLGVEAELVRWSSTGSLLVVQYQKTLDIYSTDLDRLHTLTHTARIHDVKFVQRVGGDGEVLLVAGEDKNVTAYAIDSDPTVAPVPIAKFVGHGNRAKAIDTLRIALPLSTRPSTTILSSVSSDGTIYVYDLFALPPASSPSEGQKSLPDIQPVAAYDSKGTRLTCVTLADGDVAIDPSVAGEKRKREDEGEIVGEIPDEEWLSEQEEEEEEEEAEDE</sequence>
<proteinExistence type="predicted"/>
<accession>A0ACB8SLA0</accession>
<reference evidence="1" key="2">
    <citation type="journal article" date="2022" name="New Phytol.">
        <title>Evolutionary transition to the ectomycorrhizal habit in the genomes of a hyperdiverse lineage of mushroom-forming fungi.</title>
        <authorList>
            <person name="Looney B."/>
            <person name="Miyauchi S."/>
            <person name="Morin E."/>
            <person name="Drula E."/>
            <person name="Courty P.E."/>
            <person name="Kohler A."/>
            <person name="Kuo A."/>
            <person name="LaButti K."/>
            <person name="Pangilinan J."/>
            <person name="Lipzen A."/>
            <person name="Riley R."/>
            <person name="Andreopoulos W."/>
            <person name="He G."/>
            <person name="Johnson J."/>
            <person name="Nolan M."/>
            <person name="Tritt A."/>
            <person name="Barry K.W."/>
            <person name="Grigoriev I.V."/>
            <person name="Nagy L.G."/>
            <person name="Hibbett D."/>
            <person name="Henrissat B."/>
            <person name="Matheny P.B."/>
            <person name="Labbe J."/>
            <person name="Martin F.M."/>
        </authorList>
    </citation>
    <scope>NUCLEOTIDE SEQUENCE</scope>
    <source>
        <strain evidence="1">HHB10654</strain>
    </source>
</reference>
<dbReference type="Proteomes" id="UP000814140">
    <property type="component" value="Unassembled WGS sequence"/>
</dbReference>
<comment type="caution">
    <text evidence="1">The sequence shown here is derived from an EMBL/GenBank/DDBJ whole genome shotgun (WGS) entry which is preliminary data.</text>
</comment>